<dbReference type="InterPro" id="IPR050301">
    <property type="entry name" value="NTE"/>
</dbReference>
<evidence type="ECO:0000256" key="3">
    <source>
        <dbReference type="ARBA" id="ARBA00023098"/>
    </source>
</evidence>
<dbReference type="PANTHER" id="PTHR14226:SF57">
    <property type="entry name" value="BLR7027 PROTEIN"/>
    <property type="match status" value="1"/>
</dbReference>
<dbReference type="InterPro" id="IPR002641">
    <property type="entry name" value="PNPLA_dom"/>
</dbReference>
<evidence type="ECO:0000256" key="2">
    <source>
        <dbReference type="ARBA" id="ARBA00022963"/>
    </source>
</evidence>
<accession>T1BCS8</accession>
<name>T1BCS8_9ZZZZ</name>
<protein>
    <submittedName>
        <fullName evidence="5">Patatin domain protein</fullName>
    </submittedName>
</protein>
<feature type="domain" description="PNPLA" evidence="4">
    <location>
        <begin position="13"/>
        <end position="172"/>
    </location>
</feature>
<comment type="caution">
    <text evidence="5">The sequence shown here is derived from an EMBL/GenBank/DDBJ whole genome shotgun (WGS) entry which is preliminary data.</text>
</comment>
<dbReference type="PANTHER" id="PTHR14226">
    <property type="entry name" value="NEUROPATHY TARGET ESTERASE/SWISS CHEESE D.MELANOGASTER"/>
    <property type="match status" value="1"/>
</dbReference>
<reference evidence="5" key="1">
    <citation type="submission" date="2013-08" db="EMBL/GenBank/DDBJ databases">
        <authorList>
            <person name="Mendez C."/>
            <person name="Richter M."/>
            <person name="Ferrer M."/>
            <person name="Sanchez J."/>
        </authorList>
    </citation>
    <scope>NUCLEOTIDE SEQUENCE</scope>
</reference>
<dbReference type="EMBL" id="AUZX01005496">
    <property type="protein sequence ID" value="EQD67627.1"/>
    <property type="molecule type" value="Genomic_DNA"/>
</dbReference>
<keyword evidence="3" id="KW-0443">Lipid metabolism</keyword>
<sequence length="172" mass="18218">MGSSSPLAPPVAAVLCGGGARGALEVGFYRALESLGIGLDYIVGSSVGALNGAAIAGGMPATALIELWESIGRRNIVGANWRGWLRPWRCTGPYTLEPLRRLLREALPVSRFERLVTPLTIVTTDLSTGRPAYWERTGDLIEPLVASMSLPGIFAPVVLEGRPHVDGAITNN</sequence>
<dbReference type="SUPFAM" id="SSF52151">
    <property type="entry name" value="FabD/lysophospholipase-like"/>
    <property type="match status" value="1"/>
</dbReference>
<dbReference type="Pfam" id="PF01734">
    <property type="entry name" value="Patatin"/>
    <property type="match status" value="1"/>
</dbReference>
<evidence type="ECO:0000256" key="1">
    <source>
        <dbReference type="ARBA" id="ARBA00022801"/>
    </source>
</evidence>
<keyword evidence="1" id="KW-0378">Hydrolase</keyword>
<evidence type="ECO:0000259" key="4">
    <source>
        <dbReference type="PROSITE" id="PS51635"/>
    </source>
</evidence>
<dbReference type="PROSITE" id="PS51635">
    <property type="entry name" value="PNPLA"/>
    <property type="match status" value="1"/>
</dbReference>
<dbReference type="GO" id="GO:0016042">
    <property type="term" value="P:lipid catabolic process"/>
    <property type="evidence" value="ECO:0007669"/>
    <property type="project" value="UniProtKB-KW"/>
</dbReference>
<dbReference type="Gene3D" id="3.40.1090.10">
    <property type="entry name" value="Cytosolic phospholipase A2 catalytic domain"/>
    <property type="match status" value="2"/>
</dbReference>
<organism evidence="5">
    <name type="scientific">mine drainage metagenome</name>
    <dbReference type="NCBI Taxonomy" id="410659"/>
    <lineage>
        <taxon>unclassified sequences</taxon>
        <taxon>metagenomes</taxon>
        <taxon>ecological metagenomes</taxon>
    </lineage>
</organism>
<dbReference type="GO" id="GO:0016787">
    <property type="term" value="F:hydrolase activity"/>
    <property type="evidence" value="ECO:0007669"/>
    <property type="project" value="UniProtKB-KW"/>
</dbReference>
<feature type="non-terminal residue" evidence="5">
    <location>
        <position position="172"/>
    </location>
</feature>
<gene>
    <name evidence="5" type="ORF">B1A_07647</name>
</gene>
<dbReference type="InterPro" id="IPR016035">
    <property type="entry name" value="Acyl_Trfase/lysoPLipase"/>
</dbReference>
<reference evidence="5" key="2">
    <citation type="journal article" date="2014" name="ISME J.">
        <title>Microbial stratification in low pH oxic and suboxic macroscopic growths along an acid mine drainage.</title>
        <authorList>
            <person name="Mendez-Garcia C."/>
            <person name="Mesa V."/>
            <person name="Sprenger R.R."/>
            <person name="Richter M."/>
            <person name="Diez M.S."/>
            <person name="Solano J."/>
            <person name="Bargiela R."/>
            <person name="Golyshina O.V."/>
            <person name="Manteca A."/>
            <person name="Ramos J.L."/>
            <person name="Gallego J.R."/>
            <person name="Llorente I."/>
            <person name="Martins Dos Santos V.A."/>
            <person name="Jensen O.N."/>
            <person name="Pelaez A.I."/>
            <person name="Sanchez J."/>
            <person name="Ferrer M."/>
        </authorList>
    </citation>
    <scope>NUCLEOTIDE SEQUENCE</scope>
</reference>
<evidence type="ECO:0000313" key="5">
    <source>
        <dbReference type="EMBL" id="EQD67627.1"/>
    </source>
</evidence>
<dbReference type="AlphaFoldDB" id="T1BCS8"/>
<proteinExistence type="predicted"/>
<keyword evidence="2" id="KW-0442">Lipid degradation</keyword>